<dbReference type="PANTHER" id="PTHR30619">
    <property type="entry name" value="DNA INTERNALIZATION/COMPETENCE PROTEIN COMEC/REC2"/>
    <property type="match status" value="1"/>
</dbReference>
<feature type="domain" description="DUF4131" evidence="2">
    <location>
        <begin position="21"/>
        <end position="190"/>
    </location>
</feature>
<evidence type="ECO:0000256" key="1">
    <source>
        <dbReference type="SAM" id="Phobius"/>
    </source>
</evidence>
<organism evidence="3 4">
    <name type="scientific">Herminiimonas arsenicoxydans</name>
    <dbReference type="NCBI Taxonomy" id="204773"/>
    <lineage>
        <taxon>Bacteria</taxon>
        <taxon>Pseudomonadati</taxon>
        <taxon>Pseudomonadota</taxon>
        <taxon>Betaproteobacteria</taxon>
        <taxon>Burkholderiales</taxon>
        <taxon>Oxalobacteraceae</taxon>
        <taxon>Herminiimonas</taxon>
    </lineage>
</organism>
<dbReference type="EMBL" id="CU207211">
    <property type="protein sequence ID" value="CAL62356.1"/>
    <property type="molecule type" value="Genomic_DNA"/>
</dbReference>
<dbReference type="eggNOG" id="COG0658">
    <property type="taxonomic scope" value="Bacteria"/>
</dbReference>
<evidence type="ECO:0000259" key="2">
    <source>
        <dbReference type="Pfam" id="PF13567"/>
    </source>
</evidence>
<keyword evidence="4" id="KW-1185">Reference proteome</keyword>
<accession>A4G769</accession>
<dbReference type="InterPro" id="IPR025405">
    <property type="entry name" value="DUF4131"/>
</dbReference>
<proteinExistence type="predicted"/>
<keyword evidence="1" id="KW-0472">Membrane</keyword>
<dbReference type="Proteomes" id="UP000006697">
    <property type="component" value="Chromosome"/>
</dbReference>
<sequence>MRSAIVGLVVGAAWLQVQASLPHYSIIAFLFAVACLLAVMARRSSLHRFRIPLFAGMGALLGFVWAALFAQYYLAAELPKNLEGRDITVVGTIDSMPAYFERGVRFNFAVEKVLPLEGVTPVIPSRLALSWYAAFHADEVQELADVQPGERWQLTVRLRRPHGNANPHGFDYEMWLLEQNVRATGYIRPDQTGLKNVRLDNFVFSFNNIVERCRSRLRERVQNILRDRPYAGVIVALVVGDQRAISQW</sequence>
<dbReference type="Pfam" id="PF13567">
    <property type="entry name" value="DUF4131"/>
    <property type="match status" value="1"/>
</dbReference>
<dbReference type="InterPro" id="IPR052159">
    <property type="entry name" value="Competence_DNA_uptake"/>
</dbReference>
<dbReference type="PROSITE" id="PS51257">
    <property type="entry name" value="PROKAR_LIPOPROTEIN"/>
    <property type="match status" value="1"/>
</dbReference>
<dbReference type="AlphaFoldDB" id="A4G769"/>
<reference evidence="3 4" key="1">
    <citation type="journal article" date="2007" name="PLoS Genet.">
        <title>A tale of two oxidation states: bacterial colonization of arsenic-rich environments.</title>
        <authorList>
            <person name="Muller D."/>
            <person name="Medigue C."/>
            <person name="Koechler S."/>
            <person name="Barbe V."/>
            <person name="Barakat M."/>
            <person name="Talla E."/>
            <person name="Bonnefoy V."/>
            <person name="Krin E."/>
            <person name="Arsene-Ploetze F."/>
            <person name="Carapito C."/>
            <person name="Chandler M."/>
            <person name="Cournoyer B."/>
            <person name="Cruveiller S."/>
            <person name="Dossat C."/>
            <person name="Duval S."/>
            <person name="Heymann M."/>
            <person name="Leize E."/>
            <person name="Lieutaud A."/>
            <person name="Lievremont D."/>
            <person name="Makita Y."/>
            <person name="Mangenot S."/>
            <person name="Nitschke W."/>
            <person name="Ortet P."/>
            <person name="Perdrial N."/>
            <person name="Schoepp B."/>
            <person name="Siguier N."/>
            <person name="Simeonova D.D."/>
            <person name="Rouy Z."/>
            <person name="Segurens B."/>
            <person name="Turlin E."/>
            <person name="Vallenet D."/>
            <person name="Van Dorsselaer A."/>
            <person name="Weiss S."/>
            <person name="Weissenbach J."/>
            <person name="Lett M.C."/>
            <person name="Danchin A."/>
            <person name="Bertin P.N."/>
        </authorList>
    </citation>
    <scope>NUCLEOTIDE SEQUENCE [LARGE SCALE GENOMIC DNA]</scope>
    <source>
        <strain evidence="4">ULPAs1</strain>
    </source>
</reference>
<gene>
    <name evidence="3" type="ordered locus">HEAR2221</name>
</gene>
<dbReference type="STRING" id="204773.HEAR2221"/>
<dbReference type="PANTHER" id="PTHR30619:SF1">
    <property type="entry name" value="RECOMBINATION PROTEIN 2"/>
    <property type="match status" value="1"/>
</dbReference>
<keyword evidence="1" id="KW-0812">Transmembrane</keyword>
<evidence type="ECO:0000313" key="4">
    <source>
        <dbReference type="Proteomes" id="UP000006697"/>
    </source>
</evidence>
<feature type="transmembrane region" description="Helical" evidence="1">
    <location>
        <begin position="25"/>
        <end position="41"/>
    </location>
</feature>
<name>A4G769_HERAR</name>
<keyword evidence="1" id="KW-1133">Transmembrane helix</keyword>
<dbReference type="HOGENOM" id="CLU_045336_2_0_4"/>
<protein>
    <recommendedName>
        <fullName evidence="2">DUF4131 domain-containing protein</fullName>
    </recommendedName>
</protein>
<dbReference type="OrthoDB" id="9761531at2"/>
<feature type="transmembrane region" description="Helical" evidence="1">
    <location>
        <begin position="53"/>
        <end position="74"/>
    </location>
</feature>
<evidence type="ECO:0000313" key="3">
    <source>
        <dbReference type="EMBL" id="CAL62356.1"/>
    </source>
</evidence>
<dbReference type="KEGG" id="har:HEAR2221"/>